<gene>
    <name evidence="2" type="ORF">DAPK24_005140</name>
</gene>
<dbReference type="AlphaFoldDB" id="A0AAV5QZW4"/>
<feature type="compositionally biased region" description="Basic and acidic residues" evidence="1">
    <location>
        <begin position="40"/>
        <end position="58"/>
    </location>
</feature>
<dbReference type="PANTHER" id="PTHR12069:SF0">
    <property type="entry name" value="DNA-DIRECTED RNA POLYMERASE III SUBUNIT RPC5"/>
    <property type="match status" value="1"/>
</dbReference>
<keyword evidence="3" id="KW-1185">Reference proteome</keyword>
<protein>
    <submittedName>
        <fullName evidence="2">Uncharacterized protein</fullName>
    </submittedName>
</protein>
<evidence type="ECO:0000256" key="1">
    <source>
        <dbReference type="SAM" id="MobiDB-lite"/>
    </source>
</evidence>
<sequence>MSSLFVAEEAEQEIAVKIEHDGDIEMNGIEENNKSNGTQVKEEPETEEKKYNQDHAVSDSESDDDDDDDDPVIDTIPVHLNLLNEDMLSPLLLQFPTKSRQSNLTQNHISALHRLQIKPKSGVVELRLPLNTGSFFSNSVSEKYNVSEQYLRGIIIHDEPLGDEKVGTISSSSLMNKSNADVKNENENDKEKDKLNSFIVNTQELHSNLSSIRAQPGSIGGNRYLIGIQDENGELHITPISDTCMLRPHFVYIDNTKLSKIERERELERELNEGNNNKNENKNEEEKKKANVSVVTMSAKSTKENLPRLGGALLSAKIENEEDSKSYQIMPSDGEFIKEQFTENSGNVLSSQLSQNEYLDLLLNQAQLE</sequence>
<proteinExistence type="predicted"/>
<dbReference type="InterPro" id="IPR006886">
    <property type="entry name" value="RNA_pol_III_Rpc5"/>
</dbReference>
<feature type="region of interest" description="Disordered" evidence="1">
    <location>
        <begin position="18"/>
        <end position="73"/>
    </location>
</feature>
<evidence type="ECO:0000313" key="2">
    <source>
        <dbReference type="EMBL" id="GMM43939.1"/>
    </source>
</evidence>
<comment type="caution">
    <text evidence="2">The sequence shown here is derived from an EMBL/GenBank/DDBJ whole genome shotgun (WGS) entry which is preliminary data.</text>
</comment>
<name>A0AAV5QZW4_PICKL</name>
<dbReference type="GO" id="GO:0042797">
    <property type="term" value="P:tRNA transcription by RNA polymerase III"/>
    <property type="evidence" value="ECO:0007669"/>
    <property type="project" value="TreeGrafter"/>
</dbReference>
<feature type="compositionally biased region" description="Basic and acidic residues" evidence="1">
    <location>
        <begin position="279"/>
        <end position="289"/>
    </location>
</feature>
<evidence type="ECO:0000313" key="3">
    <source>
        <dbReference type="Proteomes" id="UP001378960"/>
    </source>
</evidence>
<feature type="compositionally biased region" description="Acidic residues" evidence="1">
    <location>
        <begin position="60"/>
        <end position="72"/>
    </location>
</feature>
<dbReference type="GO" id="GO:0005666">
    <property type="term" value="C:RNA polymerase III complex"/>
    <property type="evidence" value="ECO:0007669"/>
    <property type="project" value="TreeGrafter"/>
</dbReference>
<dbReference type="Pfam" id="PF04801">
    <property type="entry name" value="RPC5"/>
    <property type="match status" value="1"/>
</dbReference>
<dbReference type="Proteomes" id="UP001378960">
    <property type="component" value="Unassembled WGS sequence"/>
</dbReference>
<organism evidence="2 3">
    <name type="scientific">Pichia kluyveri</name>
    <name type="common">Yeast</name>
    <dbReference type="NCBI Taxonomy" id="36015"/>
    <lineage>
        <taxon>Eukaryota</taxon>
        <taxon>Fungi</taxon>
        <taxon>Dikarya</taxon>
        <taxon>Ascomycota</taxon>
        <taxon>Saccharomycotina</taxon>
        <taxon>Pichiomycetes</taxon>
        <taxon>Pichiales</taxon>
        <taxon>Pichiaceae</taxon>
        <taxon>Pichia</taxon>
    </lineage>
</organism>
<accession>A0AAV5QZW4</accession>
<dbReference type="PANTHER" id="PTHR12069">
    <property type="entry name" value="DNA-DIRECTED RNA POLYMERASES III 80 KDA POLYPEPTIDE RNA POLYMERASE III SUBUNIT 5"/>
    <property type="match status" value="1"/>
</dbReference>
<feature type="region of interest" description="Disordered" evidence="1">
    <location>
        <begin position="269"/>
        <end position="291"/>
    </location>
</feature>
<reference evidence="2 3" key="1">
    <citation type="journal article" date="2023" name="Elife">
        <title>Identification of key yeast species and microbe-microbe interactions impacting larval growth of Drosophila in the wild.</title>
        <authorList>
            <person name="Mure A."/>
            <person name="Sugiura Y."/>
            <person name="Maeda R."/>
            <person name="Honda K."/>
            <person name="Sakurai N."/>
            <person name="Takahashi Y."/>
            <person name="Watada M."/>
            <person name="Katoh T."/>
            <person name="Gotoh A."/>
            <person name="Gotoh Y."/>
            <person name="Taniguchi I."/>
            <person name="Nakamura K."/>
            <person name="Hayashi T."/>
            <person name="Katayama T."/>
            <person name="Uemura T."/>
            <person name="Hattori Y."/>
        </authorList>
    </citation>
    <scope>NUCLEOTIDE SEQUENCE [LARGE SCALE GENOMIC DNA]</scope>
    <source>
        <strain evidence="2 3">PK-24</strain>
    </source>
</reference>
<dbReference type="EMBL" id="BTGB01000001">
    <property type="protein sequence ID" value="GMM43939.1"/>
    <property type="molecule type" value="Genomic_DNA"/>
</dbReference>